<feature type="domain" description="tRNA-specific 2-thiouridylase MnmA-like C-terminal" evidence="12">
    <location>
        <begin position="276"/>
        <end position="352"/>
    </location>
</feature>
<proteinExistence type="inferred from homology"/>
<keyword evidence="3 11" id="KW-0808">Transferase</keyword>
<feature type="binding site" evidence="11">
    <location>
        <position position="35"/>
    </location>
    <ligand>
        <name>ATP</name>
        <dbReference type="ChEBI" id="CHEBI:30616"/>
    </ligand>
</feature>
<feature type="domain" description="tRNA-specific 2-thiouridylase MnmA-like central" evidence="13">
    <location>
        <begin position="204"/>
        <end position="268"/>
    </location>
</feature>
<comment type="subcellular location">
    <subcellularLocation>
        <location evidence="11">Cytoplasm</location>
    </subcellularLocation>
</comment>
<dbReference type="NCBIfam" id="NF001138">
    <property type="entry name" value="PRK00143.1"/>
    <property type="match status" value="1"/>
</dbReference>
<gene>
    <name evidence="11 14" type="primary">mnmA</name>
    <name evidence="14" type="ORF">IAA63_11735</name>
</gene>
<reference evidence="14" key="2">
    <citation type="journal article" date="2021" name="PeerJ">
        <title>Extensive microbial diversity within the chicken gut microbiome revealed by metagenomics and culture.</title>
        <authorList>
            <person name="Gilroy R."/>
            <person name="Ravi A."/>
            <person name="Getino M."/>
            <person name="Pursley I."/>
            <person name="Horton D.L."/>
            <person name="Alikhan N.F."/>
            <person name="Baker D."/>
            <person name="Gharbi K."/>
            <person name="Hall N."/>
            <person name="Watson M."/>
            <person name="Adriaenssens E.M."/>
            <person name="Foster-Nyarko E."/>
            <person name="Jarju S."/>
            <person name="Secka A."/>
            <person name="Antonio M."/>
            <person name="Oren A."/>
            <person name="Chaudhuri R.R."/>
            <person name="La Ragione R."/>
            <person name="Hildebrand F."/>
            <person name="Pallen M.J."/>
        </authorList>
    </citation>
    <scope>NUCLEOTIDE SEQUENCE</scope>
    <source>
        <strain evidence="14">ChiBcec2-4451</strain>
    </source>
</reference>
<feature type="region of interest" description="Interaction with tRNA" evidence="11">
    <location>
        <begin position="303"/>
        <end position="304"/>
    </location>
</feature>
<dbReference type="FunFam" id="3.40.50.620:FF:000115">
    <property type="entry name" value="tRNA-specific 2-thiouridylase MnmA"/>
    <property type="match status" value="1"/>
</dbReference>
<dbReference type="InterPro" id="IPR014729">
    <property type="entry name" value="Rossmann-like_a/b/a_fold"/>
</dbReference>
<dbReference type="InterPro" id="IPR023382">
    <property type="entry name" value="MnmA-like_central_sf"/>
</dbReference>
<dbReference type="Gene3D" id="3.40.50.620">
    <property type="entry name" value="HUPs"/>
    <property type="match status" value="1"/>
</dbReference>
<dbReference type="SUPFAM" id="SSF52402">
    <property type="entry name" value="Adenine nucleotide alpha hydrolases-like"/>
    <property type="match status" value="1"/>
</dbReference>
<organism evidence="14 15">
    <name type="scientific">Candidatus Pullilachnospira stercoravium</name>
    <dbReference type="NCBI Taxonomy" id="2840913"/>
    <lineage>
        <taxon>Bacteria</taxon>
        <taxon>Bacillati</taxon>
        <taxon>Bacillota</taxon>
        <taxon>Clostridia</taxon>
        <taxon>Lachnospirales</taxon>
        <taxon>Lachnospiraceae</taxon>
        <taxon>Lachnospiraceae incertae sedis</taxon>
        <taxon>Candidatus Pullilachnospira</taxon>
    </lineage>
</organism>
<evidence type="ECO:0000256" key="6">
    <source>
        <dbReference type="ARBA" id="ARBA00022840"/>
    </source>
</evidence>
<keyword evidence="5 11" id="KW-0547">Nucleotide-binding</keyword>
<dbReference type="Gene3D" id="2.30.30.280">
    <property type="entry name" value="Adenine nucleotide alpha hydrolases-like domains"/>
    <property type="match status" value="1"/>
</dbReference>
<evidence type="ECO:0000256" key="5">
    <source>
        <dbReference type="ARBA" id="ARBA00022741"/>
    </source>
</evidence>
<keyword evidence="2 11" id="KW-0820">tRNA-binding</keyword>
<dbReference type="InterPro" id="IPR004506">
    <property type="entry name" value="MnmA-like"/>
</dbReference>
<evidence type="ECO:0000256" key="9">
    <source>
        <dbReference type="ARBA" id="ARBA00051542"/>
    </source>
</evidence>
<dbReference type="HAMAP" id="MF_00144">
    <property type="entry name" value="tRNA_thiouridyl_MnmA"/>
    <property type="match status" value="1"/>
</dbReference>
<dbReference type="Proteomes" id="UP000886723">
    <property type="component" value="Unassembled WGS sequence"/>
</dbReference>
<evidence type="ECO:0000313" key="15">
    <source>
        <dbReference type="Proteomes" id="UP000886723"/>
    </source>
</evidence>
<dbReference type="GO" id="GO:0103016">
    <property type="term" value="F:tRNA-uridine 2-sulfurtransferase activity"/>
    <property type="evidence" value="ECO:0007669"/>
    <property type="project" value="UniProtKB-EC"/>
</dbReference>
<evidence type="ECO:0000256" key="1">
    <source>
        <dbReference type="ARBA" id="ARBA00022490"/>
    </source>
</evidence>
<dbReference type="Gene3D" id="2.40.30.10">
    <property type="entry name" value="Translation factors"/>
    <property type="match status" value="1"/>
</dbReference>
<comment type="similarity">
    <text evidence="11">Belongs to the MnmA/TRMU family.</text>
</comment>
<evidence type="ECO:0000256" key="3">
    <source>
        <dbReference type="ARBA" id="ARBA00022679"/>
    </source>
</evidence>
<dbReference type="GO" id="GO:0005524">
    <property type="term" value="F:ATP binding"/>
    <property type="evidence" value="ECO:0007669"/>
    <property type="project" value="UniProtKB-KW"/>
</dbReference>
<dbReference type="Pfam" id="PF20259">
    <property type="entry name" value="tRNA_Me_trans_M"/>
    <property type="match status" value="1"/>
</dbReference>
<keyword evidence="6 11" id="KW-0067">ATP-binding</keyword>
<dbReference type="PANTHER" id="PTHR11933:SF5">
    <property type="entry name" value="MITOCHONDRIAL TRNA-SPECIFIC 2-THIOURIDYLASE 1"/>
    <property type="match status" value="1"/>
</dbReference>
<dbReference type="Pfam" id="PF20258">
    <property type="entry name" value="tRNA_Me_trans_C"/>
    <property type="match status" value="1"/>
</dbReference>
<comment type="caution">
    <text evidence="14">The sequence shown here is derived from an EMBL/GenBank/DDBJ whole genome shotgun (WGS) entry which is preliminary data.</text>
</comment>
<evidence type="ECO:0000259" key="13">
    <source>
        <dbReference type="Pfam" id="PF20259"/>
    </source>
</evidence>
<feature type="region of interest" description="Interaction with tRNA" evidence="11">
    <location>
        <begin position="145"/>
        <end position="147"/>
    </location>
</feature>
<dbReference type="FunFam" id="2.30.30.280:FF:000001">
    <property type="entry name" value="tRNA-specific 2-thiouridylase MnmA"/>
    <property type="match status" value="1"/>
</dbReference>
<dbReference type="EMBL" id="DVON01000249">
    <property type="protein sequence ID" value="HIV13793.1"/>
    <property type="molecule type" value="Genomic_DNA"/>
</dbReference>
<feature type="site" description="Interaction with tRNA" evidence="11">
    <location>
        <position position="336"/>
    </location>
</feature>
<dbReference type="EC" id="2.8.1.13" evidence="11"/>
<protein>
    <recommendedName>
        <fullName evidence="11">tRNA-specific 2-thiouridylase MnmA</fullName>
        <ecNumber evidence="11">2.8.1.13</ecNumber>
    </recommendedName>
</protein>
<accession>A0A9D1NWI0</accession>
<dbReference type="CDD" id="cd01998">
    <property type="entry name" value="MnmA_TRMU-like"/>
    <property type="match status" value="1"/>
</dbReference>
<evidence type="ECO:0000256" key="7">
    <source>
        <dbReference type="ARBA" id="ARBA00022884"/>
    </source>
</evidence>
<dbReference type="GO" id="GO:0000049">
    <property type="term" value="F:tRNA binding"/>
    <property type="evidence" value="ECO:0007669"/>
    <property type="project" value="UniProtKB-KW"/>
</dbReference>
<dbReference type="NCBIfam" id="TIGR00420">
    <property type="entry name" value="trmU"/>
    <property type="match status" value="1"/>
</dbReference>
<dbReference type="PANTHER" id="PTHR11933">
    <property type="entry name" value="TRNA 5-METHYLAMINOMETHYL-2-THIOURIDYLATE -METHYLTRANSFERASE"/>
    <property type="match status" value="1"/>
</dbReference>
<feature type="binding site" evidence="11">
    <location>
        <begin position="9"/>
        <end position="16"/>
    </location>
    <ligand>
        <name>ATP</name>
        <dbReference type="ChEBI" id="CHEBI:30616"/>
    </ligand>
</feature>
<sequence>MAKGKVVVGLSGGVDSSVAAWLLKQEGYEVIGATMQTWEPGGDGGREASVIEDAARVARALGIEHHVLDFHREFRCHVMDYFAGEYLQGRTPNPCVVCNRYVKWEAMLKAARDLGADTIATGHYAAVDRLENGRYALRRAATAAKDQTYALYGLTQEQLAHTLMPVGAYEKDQIREMAREAGIPVAQKPDSQEICFIPDGDYAEFIRRYQKREIPEGNFVDRQGNVLGRHRGIIHYTIGQRKGLNISLGKPAFVLEIRPETNEVVLGDNEELFTRTVRASNLNLMGILQLPYKKEIVATGKIRYNHKGERCRVRRVGEDELECTFEQPVRAVTPGQALVLYDENHVLGGGTIVC</sequence>
<evidence type="ECO:0000313" key="14">
    <source>
        <dbReference type="EMBL" id="HIV13793.1"/>
    </source>
</evidence>
<dbReference type="InterPro" id="IPR046885">
    <property type="entry name" value="MnmA-like_C"/>
</dbReference>
<feature type="active site" description="Cysteine persulfide intermediate" evidence="11">
    <location>
        <position position="195"/>
    </location>
</feature>
<dbReference type="InterPro" id="IPR046884">
    <property type="entry name" value="MnmA-like_central"/>
</dbReference>
<dbReference type="GO" id="GO:0005737">
    <property type="term" value="C:cytoplasm"/>
    <property type="evidence" value="ECO:0007669"/>
    <property type="project" value="UniProtKB-SubCell"/>
</dbReference>
<evidence type="ECO:0000256" key="8">
    <source>
        <dbReference type="ARBA" id="ARBA00023157"/>
    </source>
</evidence>
<evidence type="ECO:0000256" key="10">
    <source>
        <dbReference type="ARBA" id="ARBA00056575"/>
    </source>
</evidence>
<evidence type="ECO:0000256" key="11">
    <source>
        <dbReference type="HAMAP-Rule" id="MF_00144"/>
    </source>
</evidence>
<feature type="disulfide bond" description="Alternate" evidence="11">
    <location>
        <begin position="98"/>
        <end position="195"/>
    </location>
</feature>
<dbReference type="AlphaFoldDB" id="A0A9D1NWI0"/>
<dbReference type="GO" id="GO:0002143">
    <property type="term" value="P:tRNA wobble position uridine thiolation"/>
    <property type="evidence" value="ECO:0007669"/>
    <property type="project" value="TreeGrafter"/>
</dbReference>
<feature type="binding site" evidence="11">
    <location>
        <position position="122"/>
    </location>
    <ligand>
        <name>ATP</name>
        <dbReference type="ChEBI" id="CHEBI:30616"/>
    </ligand>
</feature>
<keyword evidence="1 11" id="KW-0963">Cytoplasm</keyword>
<keyword evidence="8 11" id="KW-1015">Disulfide bond</keyword>
<comment type="function">
    <text evidence="10 11">Catalyzes the 2-thiolation of uridine at the wobble position (U34) of tRNA, leading to the formation of s(2)U34.</text>
</comment>
<feature type="active site" description="Nucleophile" evidence="11">
    <location>
        <position position="98"/>
    </location>
</feature>
<keyword evidence="4 11" id="KW-0819">tRNA processing</keyword>
<evidence type="ECO:0000256" key="4">
    <source>
        <dbReference type="ARBA" id="ARBA00022694"/>
    </source>
</evidence>
<keyword evidence="7 11" id="KW-0694">RNA-binding</keyword>
<dbReference type="Pfam" id="PF03054">
    <property type="entry name" value="tRNA_Me_trans"/>
    <property type="match status" value="1"/>
</dbReference>
<comment type="caution">
    <text evidence="11">Lacks conserved residue(s) required for the propagation of feature annotation.</text>
</comment>
<reference evidence="14" key="1">
    <citation type="submission" date="2020-10" db="EMBL/GenBank/DDBJ databases">
        <authorList>
            <person name="Gilroy R."/>
        </authorList>
    </citation>
    <scope>NUCLEOTIDE SEQUENCE</scope>
    <source>
        <strain evidence="14">ChiBcec2-4451</strain>
    </source>
</reference>
<evidence type="ECO:0000259" key="12">
    <source>
        <dbReference type="Pfam" id="PF20258"/>
    </source>
</evidence>
<comment type="catalytic activity">
    <reaction evidence="9 11">
        <text>S-sulfanyl-L-cysteinyl-[protein] + uridine(34) in tRNA + AH2 + ATP = 2-thiouridine(34) in tRNA + L-cysteinyl-[protein] + A + AMP + diphosphate + H(+)</text>
        <dbReference type="Rhea" id="RHEA:47032"/>
        <dbReference type="Rhea" id="RHEA-COMP:10131"/>
        <dbReference type="Rhea" id="RHEA-COMP:11726"/>
        <dbReference type="Rhea" id="RHEA-COMP:11727"/>
        <dbReference type="Rhea" id="RHEA-COMP:11728"/>
        <dbReference type="ChEBI" id="CHEBI:13193"/>
        <dbReference type="ChEBI" id="CHEBI:15378"/>
        <dbReference type="ChEBI" id="CHEBI:17499"/>
        <dbReference type="ChEBI" id="CHEBI:29950"/>
        <dbReference type="ChEBI" id="CHEBI:30616"/>
        <dbReference type="ChEBI" id="CHEBI:33019"/>
        <dbReference type="ChEBI" id="CHEBI:61963"/>
        <dbReference type="ChEBI" id="CHEBI:65315"/>
        <dbReference type="ChEBI" id="CHEBI:87170"/>
        <dbReference type="ChEBI" id="CHEBI:456215"/>
        <dbReference type="EC" id="2.8.1.13"/>
    </reaction>
</comment>
<feature type="site" description="Interaction with tRNA" evidence="11">
    <location>
        <position position="123"/>
    </location>
</feature>
<name>A0A9D1NWI0_9FIRM</name>
<evidence type="ECO:0000256" key="2">
    <source>
        <dbReference type="ARBA" id="ARBA00022555"/>
    </source>
</evidence>